<feature type="region of interest" description="Disordered" evidence="1">
    <location>
        <begin position="139"/>
        <end position="187"/>
    </location>
</feature>
<dbReference type="EMBL" id="BKCJ010579966">
    <property type="protein sequence ID" value="GFB22681.1"/>
    <property type="molecule type" value="Genomic_DNA"/>
</dbReference>
<comment type="caution">
    <text evidence="2">The sequence shown here is derived from an EMBL/GenBank/DDBJ whole genome shotgun (WGS) entry which is preliminary data.</text>
</comment>
<sequence length="323" mass="35380">TVGSLLAPSEGFNQIIDFLNRSSVKYALTVNPNIYVSCIKQFWTTVAIKKVNDVIRLQALVDKKKVVASVLIKKSNDVVKLQALIDRKKVIITKDTIRQALLLDDADAGLSSQNTKYTSPALTQKVFANMRRIVEEDKDNKVSVVPTLSSPTPATTPPPPQQEPISSPPQAQSAQPLSPPQQQPSQIADISKSSMTLLNKLMETCATLTQKVANLEQDKIAQALEIIKLKQMVKKLEKKRGFKSSGLKRRMHPNKGEIAELAANKDFTLVDVDAEVEMDANVVTTAAPITTVAQVLKANALRRRRGVIIQDPEETAASVVKPT</sequence>
<gene>
    <name evidence="2" type="ORF">Tci_694652</name>
</gene>
<dbReference type="AlphaFoldDB" id="A0A699L4C9"/>
<proteinExistence type="predicted"/>
<accession>A0A699L4C9</accession>
<organism evidence="2">
    <name type="scientific">Tanacetum cinerariifolium</name>
    <name type="common">Dalmatian daisy</name>
    <name type="synonym">Chrysanthemum cinerariifolium</name>
    <dbReference type="NCBI Taxonomy" id="118510"/>
    <lineage>
        <taxon>Eukaryota</taxon>
        <taxon>Viridiplantae</taxon>
        <taxon>Streptophyta</taxon>
        <taxon>Embryophyta</taxon>
        <taxon>Tracheophyta</taxon>
        <taxon>Spermatophyta</taxon>
        <taxon>Magnoliopsida</taxon>
        <taxon>eudicotyledons</taxon>
        <taxon>Gunneridae</taxon>
        <taxon>Pentapetalae</taxon>
        <taxon>asterids</taxon>
        <taxon>campanulids</taxon>
        <taxon>Asterales</taxon>
        <taxon>Asteraceae</taxon>
        <taxon>Asteroideae</taxon>
        <taxon>Anthemideae</taxon>
        <taxon>Anthemidinae</taxon>
        <taxon>Tanacetum</taxon>
    </lineage>
</organism>
<feature type="non-terminal residue" evidence="2">
    <location>
        <position position="1"/>
    </location>
</feature>
<name>A0A699L4C9_TANCI</name>
<evidence type="ECO:0000313" key="2">
    <source>
        <dbReference type="EMBL" id="GFB22681.1"/>
    </source>
</evidence>
<evidence type="ECO:0008006" key="3">
    <source>
        <dbReference type="Google" id="ProtNLM"/>
    </source>
</evidence>
<evidence type="ECO:0000256" key="1">
    <source>
        <dbReference type="SAM" id="MobiDB-lite"/>
    </source>
</evidence>
<feature type="compositionally biased region" description="Low complexity" evidence="1">
    <location>
        <begin position="163"/>
        <end position="176"/>
    </location>
</feature>
<reference evidence="2" key="1">
    <citation type="journal article" date="2019" name="Sci. Rep.">
        <title>Draft genome of Tanacetum cinerariifolium, the natural source of mosquito coil.</title>
        <authorList>
            <person name="Yamashiro T."/>
            <person name="Shiraishi A."/>
            <person name="Satake H."/>
            <person name="Nakayama K."/>
        </authorList>
    </citation>
    <scope>NUCLEOTIDE SEQUENCE</scope>
</reference>
<protein>
    <recommendedName>
        <fullName evidence="3">Xylulose kinase-1</fullName>
    </recommendedName>
</protein>